<feature type="compositionally biased region" description="Low complexity" evidence="1">
    <location>
        <begin position="460"/>
        <end position="471"/>
    </location>
</feature>
<feature type="region of interest" description="Disordered" evidence="1">
    <location>
        <begin position="499"/>
        <end position="627"/>
    </location>
</feature>
<feature type="region of interest" description="Disordered" evidence="1">
    <location>
        <begin position="240"/>
        <end position="281"/>
    </location>
</feature>
<dbReference type="AlphaFoldDB" id="A0A8J9VHF9"/>
<feature type="compositionally biased region" description="Polar residues" evidence="1">
    <location>
        <begin position="557"/>
        <end position="566"/>
    </location>
</feature>
<sequence>MRAVACREYADDDVLSIDSLTPEAAAPTDLHSLDISRPRDTAKSAEGKLINNENIGTQSRPLCSYVFLRNIGKQTSTGTTKPITVAPPAAGRDGIALRQGRHGNEDGVTGSHAEKDVSGIKDKKRQNKLGRRVTLNVDSLREVFKMSNVLARKRREAVLSSANDVTVRRSVSVRESLISRACCRAGRHFGGNPEIAECSEASGRFVSGNIAVLTDLREICVGHFVVCCNETQDVLKTTVPLHKPSQPVPKTLEEITDNQSEEETEDEDPLPAPPTDQNTQTSAKSAVQLAYTCCLNGRSTAYNFAKRCEDERDAYLNKTARDALHTAEALAGCRMEFGRCCEAQRDALKSTGERRSPTRKNLATLRGLQLKQHCCRKGSIQGLAPETECTQSAREFAWRPLKRSPGRRAQCSGEYKHCCALRQEQNKKVVAIRTARKRWQQRDTVSPTVATPTQTRDIGSSSKRPSQRQSSVAVREKGTRQEVSKVENFASTATSYFLSNSTEESRRVNSRRASSEDSGSVEKSSRAGQEHPEKSTRIGSRDQADGPALPNNKRMKSSSNPTTVSDVQKGVRSPTRSERSRKAAKSPKSSTKGRRRTRRRNRVVRTRAGSPAQLQNYGARPSPTASPDVMDVLASNRRALRLCCMHGGRVDPNVFQPRACSREADSYVRGTGLTGPVRKVCKEVYEHCCQAGNETHPGHGQHPGHDQHPGHHQHPGHGGAIRSPGRKTVAEVTCQAGGLPALARDLNSPPLLCP</sequence>
<dbReference type="EMBL" id="OV696695">
    <property type="protein sequence ID" value="CAH1237815.1"/>
    <property type="molecule type" value="Genomic_DNA"/>
</dbReference>
<feature type="compositionally biased region" description="Basic and acidic residues" evidence="1">
    <location>
        <begin position="523"/>
        <end position="544"/>
    </location>
</feature>
<gene>
    <name evidence="2" type="primary">Hypp5446</name>
    <name evidence="2" type="ORF">BLAG_LOCUS2627</name>
</gene>
<feature type="region of interest" description="Disordered" evidence="1">
    <location>
        <begin position="435"/>
        <end position="486"/>
    </location>
</feature>
<proteinExistence type="predicted"/>
<dbReference type="OrthoDB" id="10025564at2759"/>
<feature type="compositionally biased region" description="Basic and acidic residues" evidence="1">
    <location>
        <begin position="474"/>
        <end position="485"/>
    </location>
</feature>
<reference evidence="2" key="1">
    <citation type="submission" date="2022-01" db="EMBL/GenBank/DDBJ databases">
        <authorList>
            <person name="Braso-Vives M."/>
        </authorList>
    </citation>
    <scope>NUCLEOTIDE SEQUENCE</scope>
</reference>
<name>A0A8J9VHF9_BRALA</name>
<feature type="compositionally biased region" description="Acidic residues" evidence="1">
    <location>
        <begin position="254"/>
        <end position="269"/>
    </location>
</feature>
<feature type="region of interest" description="Disordered" evidence="1">
    <location>
        <begin position="693"/>
        <end position="724"/>
    </location>
</feature>
<dbReference type="Proteomes" id="UP000838412">
    <property type="component" value="Chromosome 10"/>
</dbReference>
<feature type="compositionally biased region" description="Basic residues" evidence="1">
    <location>
        <begin position="591"/>
        <end position="605"/>
    </location>
</feature>
<evidence type="ECO:0000256" key="1">
    <source>
        <dbReference type="SAM" id="MobiDB-lite"/>
    </source>
</evidence>
<accession>A0A8J9VHF9</accession>
<evidence type="ECO:0000313" key="2">
    <source>
        <dbReference type="EMBL" id="CAH1237815.1"/>
    </source>
</evidence>
<feature type="compositionally biased region" description="Polar residues" evidence="1">
    <location>
        <begin position="442"/>
        <end position="459"/>
    </location>
</feature>
<protein>
    <submittedName>
        <fullName evidence="2">Hypp5446 protein</fullName>
    </submittedName>
</protein>
<evidence type="ECO:0000313" key="3">
    <source>
        <dbReference type="Proteomes" id="UP000838412"/>
    </source>
</evidence>
<keyword evidence="3" id="KW-1185">Reference proteome</keyword>
<organism evidence="2 3">
    <name type="scientific">Branchiostoma lanceolatum</name>
    <name type="common">Common lancelet</name>
    <name type="synonym">Amphioxus lanceolatum</name>
    <dbReference type="NCBI Taxonomy" id="7740"/>
    <lineage>
        <taxon>Eukaryota</taxon>
        <taxon>Metazoa</taxon>
        <taxon>Chordata</taxon>
        <taxon>Cephalochordata</taxon>
        <taxon>Leptocardii</taxon>
        <taxon>Amphioxiformes</taxon>
        <taxon>Branchiostomatidae</taxon>
        <taxon>Branchiostoma</taxon>
    </lineage>
</organism>